<gene>
    <name evidence="3" type="ORF">ISF_01658</name>
</gene>
<dbReference type="GO" id="GO:0006751">
    <property type="term" value="P:glutathione catabolic process"/>
    <property type="evidence" value="ECO:0007669"/>
    <property type="project" value="InterPro"/>
</dbReference>
<dbReference type="STRING" id="1081104.A0A168DGF5"/>
<protein>
    <submittedName>
        <fullName evidence="3">Gamma-glutamyltranspeptidase</fullName>
    </submittedName>
</protein>
<feature type="binding site" evidence="2">
    <location>
        <position position="373"/>
    </location>
    <ligand>
        <name>L-glutamate</name>
        <dbReference type="ChEBI" id="CHEBI:29985"/>
    </ligand>
</feature>
<evidence type="ECO:0000256" key="1">
    <source>
        <dbReference type="PIRSR" id="PIRSR600101-1"/>
    </source>
</evidence>
<dbReference type="EMBL" id="AZHB01000002">
    <property type="protein sequence ID" value="OAA72585.1"/>
    <property type="molecule type" value="Genomic_DNA"/>
</dbReference>
<dbReference type="Gene3D" id="1.10.246.130">
    <property type="match status" value="1"/>
</dbReference>
<evidence type="ECO:0000313" key="4">
    <source>
        <dbReference type="Proteomes" id="UP000076744"/>
    </source>
</evidence>
<dbReference type="NCBIfam" id="TIGR00066">
    <property type="entry name" value="g_glut_trans"/>
    <property type="match status" value="1"/>
</dbReference>
<accession>A0A168DGF5</accession>
<dbReference type="RefSeq" id="XP_018708031.1">
    <property type="nucleotide sequence ID" value="XM_018845265.1"/>
</dbReference>
<reference evidence="3 4" key="1">
    <citation type="journal article" date="2016" name="Genome Biol. Evol.">
        <title>Divergent and convergent evolution of fungal pathogenicity.</title>
        <authorList>
            <person name="Shang Y."/>
            <person name="Xiao G."/>
            <person name="Zheng P."/>
            <person name="Cen K."/>
            <person name="Zhan S."/>
            <person name="Wang C."/>
        </authorList>
    </citation>
    <scope>NUCLEOTIDE SEQUENCE [LARGE SCALE GENOMIC DNA]</scope>
    <source>
        <strain evidence="3 4">ARSEF 2679</strain>
    </source>
</reference>
<dbReference type="InterPro" id="IPR043138">
    <property type="entry name" value="GGT_lsub"/>
</dbReference>
<dbReference type="InterPro" id="IPR000101">
    <property type="entry name" value="GGT_peptidase"/>
</dbReference>
<dbReference type="Pfam" id="PF01019">
    <property type="entry name" value="G_glu_transpept"/>
    <property type="match status" value="1"/>
</dbReference>
<comment type="caution">
    <text evidence="3">The sequence shown here is derived from an EMBL/GenBank/DDBJ whole genome shotgun (WGS) entry which is preliminary data.</text>
</comment>
<evidence type="ECO:0000313" key="3">
    <source>
        <dbReference type="EMBL" id="OAA72585.1"/>
    </source>
</evidence>
<dbReference type="PANTHER" id="PTHR11686:SF62">
    <property type="entry name" value="GLUTATHIONE HYDROLASE"/>
    <property type="match status" value="1"/>
</dbReference>
<dbReference type="FunFam" id="1.10.246.130:FF:000001">
    <property type="entry name" value="Gamma-glutamyltransferase 5 isoform 1"/>
    <property type="match status" value="1"/>
</dbReference>
<dbReference type="InterPro" id="IPR043137">
    <property type="entry name" value="GGT_ssub_C"/>
</dbReference>
<dbReference type="GO" id="GO:0036374">
    <property type="term" value="F:glutathione hydrolase activity"/>
    <property type="evidence" value="ECO:0007669"/>
    <property type="project" value="InterPro"/>
</dbReference>
<name>A0A168DGF5_CORFA</name>
<dbReference type="AlphaFoldDB" id="A0A168DGF5"/>
<dbReference type="Proteomes" id="UP000076744">
    <property type="component" value="Unassembled WGS sequence"/>
</dbReference>
<dbReference type="GeneID" id="30017950"/>
<feature type="binding site" evidence="2">
    <location>
        <position position="424"/>
    </location>
    <ligand>
        <name>L-glutamate</name>
        <dbReference type="ChEBI" id="CHEBI:29985"/>
    </ligand>
</feature>
<dbReference type="PRINTS" id="PR01210">
    <property type="entry name" value="GGTRANSPTASE"/>
</dbReference>
<dbReference type="SUPFAM" id="SSF56235">
    <property type="entry name" value="N-terminal nucleophile aminohydrolases (Ntn hydrolases)"/>
    <property type="match status" value="1"/>
</dbReference>
<keyword evidence="4" id="KW-1185">Reference proteome</keyword>
<dbReference type="InterPro" id="IPR029055">
    <property type="entry name" value="Ntn_hydrolases_N"/>
</dbReference>
<feature type="binding site" evidence="2">
    <location>
        <position position="50"/>
    </location>
    <ligand>
        <name>L-glutamate</name>
        <dbReference type="ChEBI" id="CHEBI:29985"/>
    </ligand>
</feature>
<dbReference type="PANTHER" id="PTHR11686">
    <property type="entry name" value="GAMMA GLUTAMYL TRANSPEPTIDASE"/>
    <property type="match status" value="1"/>
</dbReference>
<organism evidence="3 4">
    <name type="scientific">Cordyceps fumosorosea (strain ARSEF 2679)</name>
    <name type="common">Isaria fumosorosea</name>
    <dbReference type="NCBI Taxonomy" id="1081104"/>
    <lineage>
        <taxon>Eukaryota</taxon>
        <taxon>Fungi</taxon>
        <taxon>Dikarya</taxon>
        <taxon>Ascomycota</taxon>
        <taxon>Pezizomycotina</taxon>
        <taxon>Sordariomycetes</taxon>
        <taxon>Hypocreomycetidae</taxon>
        <taxon>Hypocreales</taxon>
        <taxon>Cordycipitaceae</taxon>
        <taxon>Cordyceps</taxon>
    </lineage>
</organism>
<dbReference type="Gene3D" id="3.60.20.40">
    <property type="match status" value="1"/>
</dbReference>
<feature type="active site" description="Nucleophile" evidence="1">
    <location>
        <position position="331"/>
    </location>
</feature>
<feature type="binding site" evidence="2">
    <location>
        <begin position="401"/>
        <end position="402"/>
    </location>
    <ligand>
        <name>L-glutamate</name>
        <dbReference type="ChEBI" id="CHEBI:29985"/>
    </ligand>
</feature>
<feature type="binding site" evidence="2">
    <location>
        <begin position="349"/>
        <end position="351"/>
    </location>
    <ligand>
        <name>L-glutamate</name>
        <dbReference type="ChEBI" id="CHEBI:29985"/>
    </ligand>
</feature>
<proteinExistence type="predicted"/>
<evidence type="ECO:0000256" key="2">
    <source>
        <dbReference type="PIRSR" id="PIRSR600101-2"/>
    </source>
</evidence>
<dbReference type="GO" id="GO:0005886">
    <property type="term" value="C:plasma membrane"/>
    <property type="evidence" value="ECO:0007669"/>
    <property type="project" value="TreeGrafter"/>
</dbReference>
<sequence length="521" mass="56471">MLKIGGNAADAMVATSFCVGVVAMYHSGIGGGGFMLVRNQTGSFEFLDFRETAPALATVDKFSQAADNGPANAGLKSLVSGVPGELRGLEYLSRKYGALPWSTVMGPAVRLARDGFPVTRDLLRYMNYAIEEYGEDFLHSDPDWAVDFAPHGRRLRLGDTMTRKRYASALEKIASGGPDVFYSGPLGRQFVDTAAAAGGVMTTDDLRDYKVVVRNHSEIEYRGHRVITTTAPSSGIVIANILKVLNTYDDLFTPQNVNLSTHYLDEAMRFAYGLRTRLGDPDFVDGMEEYQDYMIQQSTADAIRRRILDTQTHNVSEYNPDGIESIDTPGTSHMASVDSSGLAISATTSINLLFGSRIIVPESGIILNNELDDFSRPNASKPFGRYPSRANFIAPGKRPFSSMSPSMVLRPDGSLLMLAGAAGGSFITTATTQNIIAAVDEGLSATEILAKPRLHDQLTPNHIIFETAYDNATVDFMRRLGHEVVFIPPIASMAHAILVSSDGRYDVAAEPRQQDSGGAIV</sequence>
<dbReference type="OrthoDB" id="1081007at2759"/>